<sequence length="231" mass="26231">MNEAELKAQRNKALANYELKKMLARSGRVSAQEVEEARRIWEALRDYKPTEAARPIVATVPDPPAPKPPDSAVVVPAMAVDEFTRLIEDLTIERHEAHKQMCMRSNRLADYPDDQNVKDLVDEIQEWKRKRNEVAEKITFLRNNGRLPEPMPAQAAERSPEVPESAFLANLPADRYELNKLLVNSLNPKLYRAKQGLKNAKLEIWKAHYQKEVAKCQAAVDLAKSQLSALA</sequence>
<protein>
    <submittedName>
        <fullName evidence="2">Uncharacterized protein</fullName>
    </submittedName>
</protein>
<dbReference type="AlphaFoldDB" id="A0A327WTZ7"/>
<dbReference type="EMBL" id="QLMC01000008">
    <property type="protein sequence ID" value="RAJ92220.1"/>
    <property type="molecule type" value="Genomic_DNA"/>
</dbReference>
<comment type="caution">
    <text evidence="2">The sequence shown here is derived from an EMBL/GenBank/DDBJ whole genome shotgun (WGS) entry which is preliminary data.</text>
</comment>
<feature type="coiled-coil region" evidence="1">
    <location>
        <begin position="80"/>
        <end position="144"/>
    </location>
</feature>
<organism evidence="2 3">
    <name type="scientific">Larkinella arboricola</name>
    <dbReference type="NCBI Taxonomy" id="643671"/>
    <lineage>
        <taxon>Bacteria</taxon>
        <taxon>Pseudomonadati</taxon>
        <taxon>Bacteroidota</taxon>
        <taxon>Cytophagia</taxon>
        <taxon>Cytophagales</taxon>
        <taxon>Spirosomataceae</taxon>
        <taxon>Larkinella</taxon>
    </lineage>
</organism>
<evidence type="ECO:0000256" key="1">
    <source>
        <dbReference type="SAM" id="Coils"/>
    </source>
</evidence>
<reference evidence="2 3" key="1">
    <citation type="submission" date="2018-06" db="EMBL/GenBank/DDBJ databases">
        <title>Genomic Encyclopedia of Archaeal and Bacterial Type Strains, Phase II (KMG-II): from individual species to whole genera.</title>
        <authorList>
            <person name="Goeker M."/>
        </authorList>
    </citation>
    <scope>NUCLEOTIDE SEQUENCE [LARGE SCALE GENOMIC DNA]</scope>
    <source>
        <strain evidence="2 3">DSM 21851</strain>
    </source>
</reference>
<accession>A0A327WTZ7</accession>
<keyword evidence="1" id="KW-0175">Coiled coil</keyword>
<proteinExistence type="predicted"/>
<keyword evidence="3" id="KW-1185">Reference proteome</keyword>
<evidence type="ECO:0000313" key="3">
    <source>
        <dbReference type="Proteomes" id="UP000248790"/>
    </source>
</evidence>
<dbReference type="Proteomes" id="UP000248790">
    <property type="component" value="Unassembled WGS sequence"/>
</dbReference>
<name>A0A327WTZ7_LARAB</name>
<gene>
    <name evidence="2" type="ORF">LX87_05188</name>
</gene>
<evidence type="ECO:0000313" key="2">
    <source>
        <dbReference type="EMBL" id="RAJ92220.1"/>
    </source>
</evidence>